<comment type="caution">
    <text evidence="2">The sequence shown here is derived from an EMBL/GenBank/DDBJ whole genome shotgun (WGS) entry which is preliminary data.</text>
</comment>
<protein>
    <submittedName>
        <fullName evidence="2">SET domain-containing protein</fullName>
    </submittedName>
</protein>
<dbReference type="InterPro" id="IPR001214">
    <property type="entry name" value="SET_dom"/>
</dbReference>
<dbReference type="RefSeq" id="WP_230553492.1">
    <property type="nucleotide sequence ID" value="NZ_JAJISD010000012.1"/>
</dbReference>
<feature type="domain" description="SET" evidence="1">
    <location>
        <begin position="8"/>
        <end position="119"/>
    </location>
</feature>
<evidence type="ECO:0000313" key="3">
    <source>
        <dbReference type="Proteomes" id="UP001198862"/>
    </source>
</evidence>
<evidence type="ECO:0000259" key="1">
    <source>
        <dbReference type="PROSITE" id="PS50280"/>
    </source>
</evidence>
<dbReference type="InterPro" id="IPR046341">
    <property type="entry name" value="SET_dom_sf"/>
</dbReference>
<dbReference type="CDD" id="cd08161">
    <property type="entry name" value="SET"/>
    <property type="match status" value="1"/>
</dbReference>
<dbReference type="Proteomes" id="UP001198862">
    <property type="component" value="Unassembled WGS sequence"/>
</dbReference>
<dbReference type="EMBL" id="JAJISD010000012">
    <property type="protein sequence ID" value="MCC8432074.1"/>
    <property type="molecule type" value="Genomic_DNA"/>
</dbReference>
<evidence type="ECO:0000313" key="2">
    <source>
        <dbReference type="EMBL" id="MCC8432074.1"/>
    </source>
</evidence>
<organism evidence="2 3">
    <name type="scientific">Reyranella aquatilis</name>
    <dbReference type="NCBI Taxonomy" id="2035356"/>
    <lineage>
        <taxon>Bacteria</taxon>
        <taxon>Pseudomonadati</taxon>
        <taxon>Pseudomonadota</taxon>
        <taxon>Alphaproteobacteria</taxon>
        <taxon>Hyphomicrobiales</taxon>
        <taxon>Reyranellaceae</taxon>
        <taxon>Reyranella</taxon>
    </lineage>
</organism>
<keyword evidence="3" id="KW-1185">Reference proteome</keyword>
<name>A0ABS8L167_9HYPH</name>
<sequence>MKRKVSKAFVHLGASSIHGLGCFADIDIKKDELVRVWDGKDSRWIPLARAHASPQAQLIKRFGIRTTGGYWAPIDFLRISTGWYMNHDANPNIGSDDGDVTYYALRDIKAGEELVMDYRLMDARHDNLHRDEVVPATARAKRRRRK</sequence>
<dbReference type="Pfam" id="PF00856">
    <property type="entry name" value="SET"/>
    <property type="match status" value="1"/>
</dbReference>
<proteinExistence type="predicted"/>
<accession>A0ABS8L167</accession>
<dbReference type="PROSITE" id="PS50280">
    <property type="entry name" value="SET"/>
    <property type="match status" value="1"/>
</dbReference>
<reference evidence="2 3" key="1">
    <citation type="submission" date="2021-11" db="EMBL/GenBank/DDBJ databases">
        <authorList>
            <person name="Lee D.-H."/>
            <person name="Kim S.-B."/>
        </authorList>
    </citation>
    <scope>NUCLEOTIDE SEQUENCE [LARGE SCALE GENOMIC DNA]</scope>
    <source>
        <strain evidence="2 3">KCTC 52223</strain>
    </source>
</reference>
<gene>
    <name evidence="2" type="ORF">LJ725_24125</name>
</gene>
<dbReference type="SUPFAM" id="SSF82199">
    <property type="entry name" value="SET domain"/>
    <property type="match status" value="1"/>
</dbReference>
<dbReference type="Gene3D" id="2.170.270.10">
    <property type="entry name" value="SET domain"/>
    <property type="match status" value="1"/>
</dbReference>